<evidence type="ECO:0008006" key="3">
    <source>
        <dbReference type="Google" id="ProtNLM"/>
    </source>
</evidence>
<evidence type="ECO:0000313" key="1">
    <source>
        <dbReference type="EMBL" id="MFC5423023.1"/>
    </source>
</evidence>
<keyword evidence="2" id="KW-1185">Reference proteome</keyword>
<dbReference type="EMBL" id="JBHSLW010000056">
    <property type="protein sequence ID" value="MFC5423023.1"/>
    <property type="molecule type" value="Genomic_DNA"/>
</dbReference>
<evidence type="ECO:0000313" key="2">
    <source>
        <dbReference type="Proteomes" id="UP001596053"/>
    </source>
</evidence>
<reference evidence="2" key="1">
    <citation type="journal article" date="2019" name="Int. J. Syst. Evol. Microbiol.">
        <title>The Global Catalogue of Microorganisms (GCM) 10K type strain sequencing project: providing services to taxonomists for standard genome sequencing and annotation.</title>
        <authorList>
            <consortium name="The Broad Institute Genomics Platform"/>
            <consortium name="The Broad Institute Genome Sequencing Center for Infectious Disease"/>
            <person name="Wu L."/>
            <person name="Ma J."/>
        </authorList>
    </citation>
    <scope>NUCLEOTIDE SEQUENCE [LARGE SCALE GENOMIC DNA]</scope>
    <source>
        <strain evidence="2">NCAIM B.01391</strain>
    </source>
</reference>
<dbReference type="RefSeq" id="WP_377801217.1">
    <property type="nucleotide sequence ID" value="NZ_JBHSLW010000056.1"/>
</dbReference>
<accession>A0ABW0J0F9</accession>
<organism evidence="1 2">
    <name type="scientific">Bosea eneae</name>
    <dbReference type="NCBI Taxonomy" id="151454"/>
    <lineage>
        <taxon>Bacteria</taxon>
        <taxon>Pseudomonadati</taxon>
        <taxon>Pseudomonadota</taxon>
        <taxon>Alphaproteobacteria</taxon>
        <taxon>Hyphomicrobiales</taxon>
        <taxon>Boseaceae</taxon>
        <taxon>Bosea</taxon>
    </lineage>
</organism>
<protein>
    <recommendedName>
        <fullName evidence="3">XRE family transcriptional regulator</fullName>
    </recommendedName>
</protein>
<dbReference type="Proteomes" id="UP001596053">
    <property type="component" value="Unassembled WGS sequence"/>
</dbReference>
<comment type="caution">
    <text evidence="1">The sequence shown here is derived from an EMBL/GenBank/DDBJ whole genome shotgun (WGS) entry which is preliminary data.</text>
</comment>
<sequence>MRKFDTDFFSLKGATTDLIARCGGQARAGEIVGVTQQHMSRIATRDDGSMLTIIGKLALETECGEPLLTRAEAKLLGYRLERAGPAPVDPDTCALSAHAAVMQEVGDLCRAFAEAQRDGRYSRTDARTVGRDLADLRRAIERFERVNAAVEAGGGA</sequence>
<gene>
    <name evidence="1" type="ORF">ACFPOB_26085</name>
</gene>
<name>A0ABW0J0F9_9HYPH</name>
<proteinExistence type="predicted"/>